<keyword evidence="1" id="KW-0175">Coiled coil</keyword>
<dbReference type="RefSeq" id="XP_013411370.1">
    <property type="nucleotide sequence ID" value="XM_013555916.1"/>
</dbReference>
<dbReference type="GO" id="GO:0000209">
    <property type="term" value="P:protein polyubiquitination"/>
    <property type="evidence" value="ECO:0007669"/>
    <property type="project" value="TreeGrafter"/>
</dbReference>
<dbReference type="SUPFAM" id="SSF101898">
    <property type="entry name" value="NHL repeat"/>
    <property type="match status" value="1"/>
</dbReference>
<evidence type="ECO:0000313" key="3">
    <source>
        <dbReference type="RefSeq" id="XP_013411370.1"/>
    </source>
</evidence>
<sequence>MVDTHKGHADACIDAITAAEDLKLKVNRVIIEIKDITLNKSSIEKEEKKRLTDLDRQRQLARQAIETREDKLCKLVKTCAEEAKDSVDKSYFDLKFQLQITNKIASLEKQLKAYENMVNDASVSSVVKNHEEWETSLKEILETHSPTSPVPVLMFRTNTVVKTAIQQAMGAVVIGEITPTLITQHQLQCSKDPKEWPIAVDSMSGGDVVMGTGCIADKTQRRIIICSSTGDIKKEIKVTGLNGLTVLRDGTIAATVWDGSTQEVRIYTKDGVVKSSFKCSTPGRITVNHEGHMVVIDSSTDTCGNVMVYHADGTQIRVFTDTSSKPVQYAKYITTTPSGDVIVSDPNDRCIRVYTPEGQLQYTYGGEGVMKGSQGVYVDEDGTIFISDLNADNIHQVSPAGQFMRYVLTAMDGLWGPKDVCINQEGHLVVVQDDGWIKTYKYK</sequence>
<proteinExistence type="predicted"/>
<evidence type="ECO:0000256" key="1">
    <source>
        <dbReference type="SAM" id="Coils"/>
    </source>
</evidence>
<dbReference type="InterPro" id="IPR050952">
    <property type="entry name" value="TRIM-NHL_E3_ligases"/>
</dbReference>
<keyword evidence="2" id="KW-1185">Reference proteome</keyword>
<dbReference type="GeneID" id="106174373"/>
<reference evidence="3" key="1">
    <citation type="submission" date="2025-08" db="UniProtKB">
        <authorList>
            <consortium name="RefSeq"/>
        </authorList>
    </citation>
    <scope>IDENTIFICATION</scope>
    <source>
        <tissue evidence="3">Gonads</tissue>
    </source>
</reference>
<dbReference type="GO" id="GO:0061630">
    <property type="term" value="F:ubiquitin protein ligase activity"/>
    <property type="evidence" value="ECO:0007669"/>
    <property type="project" value="TreeGrafter"/>
</dbReference>
<dbReference type="InterPro" id="IPR011042">
    <property type="entry name" value="6-blade_b-propeller_TolB-like"/>
</dbReference>
<accession>A0A1S3JLT1</accession>
<dbReference type="Gene3D" id="2.120.10.30">
    <property type="entry name" value="TolB, C-terminal domain"/>
    <property type="match status" value="1"/>
</dbReference>
<dbReference type="OrthoDB" id="6147641at2759"/>
<dbReference type="Proteomes" id="UP000085678">
    <property type="component" value="Unplaced"/>
</dbReference>
<dbReference type="InParanoid" id="A0A1S3JLT1"/>
<dbReference type="GO" id="GO:0043161">
    <property type="term" value="P:proteasome-mediated ubiquitin-dependent protein catabolic process"/>
    <property type="evidence" value="ECO:0007669"/>
    <property type="project" value="TreeGrafter"/>
</dbReference>
<evidence type="ECO:0000313" key="2">
    <source>
        <dbReference type="Proteomes" id="UP000085678"/>
    </source>
</evidence>
<name>A0A1S3JLT1_LINAN</name>
<dbReference type="AlphaFoldDB" id="A0A1S3JLT1"/>
<protein>
    <submittedName>
        <fullName evidence="3">Tripartite motif-containing protein 2-like</fullName>
    </submittedName>
</protein>
<dbReference type="PANTHER" id="PTHR24104">
    <property type="entry name" value="E3 UBIQUITIN-PROTEIN LIGASE NHLRC1-RELATED"/>
    <property type="match status" value="1"/>
</dbReference>
<dbReference type="CDD" id="cd05819">
    <property type="entry name" value="NHL"/>
    <property type="match status" value="1"/>
</dbReference>
<gene>
    <name evidence="3" type="primary">LOC106174373</name>
</gene>
<dbReference type="KEGG" id="lak:106174373"/>
<organism evidence="2 3">
    <name type="scientific">Lingula anatina</name>
    <name type="common">Brachiopod</name>
    <name type="synonym">Lingula unguis</name>
    <dbReference type="NCBI Taxonomy" id="7574"/>
    <lineage>
        <taxon>Eukaryota</taxon>
        <taxon>Metazoa</taxon>
        <taxon>Spiralia</taxon>
        <taxon>Lophotrochozoa</taxon>
        <taxon>Brachiopoda</taxon>
        <taxon>Linguliformea</taxon>
        <taxon>Lingulata</taxon>
        <taxon>Lingulida</taxon>
        <taxon>Linguloidea</taxon>
        <taxon>Lingulidae</taxon>
        <taxon>Lingula</taxon>
    </lineage>
</organism>
<dbReference type="PANTHER" id="PTHR24104:SF47">
    <property type="entry name" value="E3 UBIQUITIN-PROTEIN LIGASE NHLRC1"/>
    <property type="match status" value="1"/>
</dbReference>
<feature type="coiled-coil region" evidence="1">
    <location>
        <begin position="97"/>
        <end position="124"/>
    </location>
</feature>